<sequence length="317" mass="35328">MSIELKLSRSNRIYRPNEPIQGKIVITLSSPISHSEIRVTAVGTVDFQVRKGMTGVIESLYSIAKPICIVRQTTVVKSSGRLGSGCTEIPFCLNLRSQESIVRPTFYETYHGANISIQYLITADILRGYLHKSLSATMEFLIESDKDNLWESPISPDIVSFYITQDTQKHQLLPELLSDQFKVAGKIATCCSLSEPLRGEITVEASMVPIHSIDIQLLRVESILVGEKFVTDASVIQMTQIADGDICRSMTLPIYIILPRLLVCPTMSAGSFSVEFQVSVIISFQSELSKTNSKSDLRTPKPWLAMETLPLRLLRTK</sequence>
<gene>
    <name evidence="2" type="ORF">QJS10_CPB12g00429</name>
</gene>
<reference evidence="2" key="1">
    <citation type="journal article" date="2023" name="Nat. Commun.">
        <title>Diploid and tetraploid genomes of Acorus and the evolution of monocots.</title>
        <authorList>
            <person name="Ma L."/>
            <person name="Liu K.W."/>
            <person name="Li Z."/>
            <person name="Hsiao Y.Y."/>
            <person name="Qi Y."/>
            <person name="Fu T."/>
            <person name="Tang G.D."/>
            <person name="Zhang D."/>
            <person name="Sun W.H."/>
            <person name="Liu D.K."/>
            <person name="Li Y."/>
            <person name="Chen G.Z."/>
            <person name="Liu X.D."/>
            <person name="Liao X.Y."/>
            <person name="Jiang Y.T."/>
            <person name="Yu X."/>
            <person name="Hao Y."/>
            <person name="Huang J."/>
            <person name="Zhao X.W."/>
            <person name="Ke S."/>
            <person name="Chen Y.Y."/>
            <person name="Wu W.L."/>
            <person name="Hsu J.L."/>
            <person name="Lin Y.F."/>
            <person name="Huang M.D."/>
            <person name="Li C.Y."/>
            <person name="Huang L."/>
            <person name="Wang Z.W."/>
            <person name="Zhao X."/>
            <person name="Zhong W.Y."/>
            <person name="Peng D.H."/>
            <person name="Ahmad S."/>
            <person name="Lan S."/>
            <person name="Zhang J.S."/>
            <person name="Tsai W.C."/>
            <person name="Van de Peer Y."/>
            <person name="Liu Z.J."/>
        </authorList>
    </citation>
    <scope>NUCLEOTIDE SEQUENCE</scope>
    <source>
        <strain evidence="2">CP</strain>
    </source>
</reference>
<dbReference type="InterPro" id="IPR014752">
    <property type="entry name" value="Arrestin-like_C"/>
</dbReference>
<comment type="similarity">
    <text evidence="1">Belongs to the VPS26 family.</text>
</comment>
<dbReference type="InterPro" id="IPR014756">
    <property type="entry name" value="Ig_E-set"/>
</dbReference>
<name>A0AAV9DMV5_ACOCL</name>
<proteinExistence type="inferred from homology"/>
<comment type="caution">
    <text evidence="2">The sequence shown here is derived from an EMBL/GenBank/DDBJ whole genome shotgun (WGS) entry which is preliminary data.</text>
</comment>
<dbReference type="Gene3D" id="2.60.40.640">
    <property type="match status" value="2"/>
</dbReference>
<dbReference type="EMBL" id="JAUJYO010000012">
    <property type="protein sequence ID" value="KAK1302405.1"/>
    <property type="molecule type" value="Genomic_DNA"/>
</dbReference>
<dbReference type="FunFam" id="2.60.40.640:FF:000023">
    <property type="entry name" value="Vacuolar protein sorting-associated protein 26"/>
    <property type="match status" value="1"/>
</dbReference>
<keyword evidence="3" id="KW-1185">Reference proteome</keyword>
<evidence type="ECO:0000256" key="1">
    <source>
        <dbReference type="ARBA" id="ARBA00009100"/>
    </source>
</evidence>
<protein>
    <submittedName>
        <fullName evidence="2">Uncharacterized protein</fullName>
    </submittedName>
</protein>
<evidence type="ECO:0000313" key="3">
    <source>
        <dbReference type="Proteomes" id="UP001180020"/>
    </source>
</evidence>
<dbReference type="GO" id="GO:0006886">
    <property type="term" value="P:intracellular protein transport"/>
    <property type="evidence" value="ECO:0007669"/>
    <property type="project" value="InterPro"/>
</dbReference>
<dbReference type="PANTHER" id="PTHR12233">
    <property type="entry name" value="VACUOLAR PROTEIN SORTING 26 RELATED"/>
    <property type="match status" value="1"/>
</dbReference>
<organism evidence="2 3">
    <name type="scientific">Acorus calamus</name>
    <name type="common">Sweet flag</name>
    <dbReference type="NCBI Taxonomy" id="4465"/>
    <lineage>
        <taxon>Eukaryota</taxon>
        <taxon>Viridiplantae</taxon>
        <taxon>Streptophyta</taxon>
        <taxon>Embryophyta</taxon>
        <taxon>Tracheophyta</taxon>
        <taxon>Spermatophyta</taxon>
        <taxon>Magnoliopsida</taxon>
        <taxon>Liliopsida</taxon>
        <taxon>Acoraceae</taxon>
        <taxon>Acorus</taxon>
    </lineage>
</organism>
<dbReference type="AlphaFoldDB" id="A0AAV9DMV5"/>
<dbReference type="InterPro" id="IPR028934">
    <property type="entry name" value="Vps26-related"/>
</dbReference>
<reference evidence="2" key="2">
    <citation type="submission" date="2023-06" db="EMBL/GenBank/DDBJ databases">
        <authorList>
            <person name="Ma L."/>
            <person name="Liu K.-W."/>
            <person name="Li Z."/>
            <person name="Hsiao Y.-Y."/>
            <person name="Qi Y."/>
            <person name="Fu T."/>
            <person name="Tang G."/>
            <person name="Zhang D."/>
            <person name="Sun W.-H."/>
            <person name="Liu D.-K."/>
            <person name="Li Y."/>
            <person name="Chen G.-Z."/>
            <person name="Liu X.-D."/>
            <person name="Liao X.-Y."/>
            <person name="Jiang Y.-T."/>
            <person name="Yu X."/>
            <person name="Hao Y."/>
            <person name="Huang J."/>
            <person name="Zhao X.-W."/>
            <person name="Ke S."/>
            <person name="Chen Y.-Y."/>
            <person name="Wu W.-L."/>
            <person name="Hsu J.-L."/>
            <person name="Lin Y.-F."/>
            <person name="Huang M.-D."/>
            <person name="Li C.-Y."/>
            <person name="Huang L."/>
            <person name="Wang Z.-W."/>
            <person name="Zhao X."/>
            <person name="Zhong W.-Y."/>
            <person name="Peng D.-H."/>
            <person name="Ahmad S."/>
            <person name="Lan S."/>
            <person name="Zhang J.-S."/>
            <person name="Tsai W.-C."/>
            <person name="Van De Peer Y."/>
            <person name="Liu Z.-J."/>
        </authorList>
    </citation>
    <scope>NUCLEOTIDE SEQUENCE</scope>
    <source>
        <strain evidence="2">CP</strain>
        <tissue evidence="2">Leaves</tissue>
    </source>
</reference>
<dbReference type="SUPFAM" id="SSF81296">
    <property type="entry name" value="E set domains"/>
    <property type="match status" value="1"/>
</dbReference>
<accession>A0AAV9DMV5</accession>
<dbReference type="Pfam" id="PF03643">
    <property type="entry name" value="Vps26"/>
    <property type="match status" value="1"/>
</dbReference>
<dbReference type="Proteomes" id="UP001180020">
    <property type="component" value="Unassembled WGS sequence"/>
</dbReference>
<evidence type="ECO:0000313" key="2">
    <source>
        <dbReference type="EMBL" id="KAK1302405.1"/>
    </source>
</evidence>